<dbReference type="InterPro" id="IPR036390">
    <property type="entry name" value="WH_DNA-bd_sf"/>
</dbReference>
<dbReference type="InterPro" id="IPR058163">
    <property type="entry name" value="LysR-type_TF_proteobact-type"/>
</dbReference>
<feature type="domain" description="HTH lysR-type" evidence="5">
    <location>
        <begin position="1"/>
        <end position="61"/>
    </location>
</feature>
<dbReference type="PANTHER" id="PTHR30537:SF5">
    <property type="entry name" value="HTH-TYPE TRANSCRIPTIONAL ACTIVATOR TTDR-RELATED"/>
    <property type="match status" value="1"/>
</dbReference>
<organism evidence="6 7">
    <name type="scientific">Shewanella psychrophila</name>
    <dbReference type="NCBI Taxonomy" id="225848"/>
    <lineage>
        <taxon>Bacteria</taxon>
        <taxon>Pseudomonadati</taxon>
        <taxon>Pseudomonadota</taxon>
        <taxon>Gammaproteobacteria</taxon>
        <taxon>Alteromonadales</taxon>
        <taxon>Shewanellaceae</taxon>
        <taxon>Shewanella</taxon>
    </lineage>
</organism>
<evidence type="ECO:0000256" key="4">
    <source>
        <dbReference type="ARBA" id="ARBA00023163"/>
    </source>
</evidence>
<dbReference type="AlphaFoldDB" id="A0A1S6HIT2"/>
<dbReference type="Pfam" id="PF03466">
    <property type="entry name" value="LysR_substrate"/>
    <property type="match status" value="1"/>
</dbReference>
<evidence type="ECO:0000313" key="7">
    <source>
        <dbReference type="Proteomes" id="UP000189545"/>
    </source>
</evidence>
<keyword evidence="2" id="KW-0805">Transcription regulation</keyword>
<dbReference type="Gene3D" id="1.10.10.10">
    <property type="entry name" value="Winged helix-like DNA-binding domain superfamily/Winged helix DNA-binding domain"/>
    <property type="match status" value="1"/>
</dbReference>
<gene>
    <name evidence="6" type="ORF">Sps_00188</name>
</gene>
<evidence type="ECO:0000256" key="1">
    <source>
        <dbReference type="ARBA" id="ARBA00009437"/>
    </source>
</evidence>
<dbReference type="OrthoDB" id="9786526at2"/>
<keyword evidence="3" id="KW-0238">DNA-binding</keyword>
<dbReference type="FunFam" id="1.10.10.10:FF:000001">
    <property type="entry name" value="LysR family transcriptional regulator"/>
    <property type="match status" value="1"/>
</dbReference>
<dbReference type="Pfam" id="PF00126">
    <property type="entry name" value="HTH_1"/>
    <property type="match status" value="1"/>
</dbReference>
<dbReference type="InterPro" id="IPR000847">
    <property type="entry name" value="LysR_HTH_N"/>
</dbReference>
<dbReference type="InterPro" id="IPR005119">
    <property type="entry name" value="LysR_subst-bd"/>
</dbReference>
<dbReference type="SUPFAM" id="SSF53850">
    <property type="entry name" value="Periplasmic binding protein-like II"/>
    <property type="match status" value="1"/>
</dbReference>
<dbReference type="PANTHER" id="PTHR30537">
    <property type="entry name" value="HTH-TYPE TRANSCRIPTIONAL REGULATOR"/>
    <property type="match status" value="1"/>
</dbReference>
<dbReference type="KEGG" id="spsw:Sps_00188"/>
<reference evidence="6 7" key="1">
    <citation type="submission" date="2016-03" db="EMBL/GenBank/DDBJ databases">
        <title>Complete genome sequence of Shewanella psychrophila WP2, a deep sea bacterium isolated from west Pacific sediment.</title>
        <authorList>
            <person name="Xu G."/>
            <person name="Jian H."/>
        </authorList>
    </citation>
    <scope>NUCLEOTIDE SEQUENCE [LARGE SCALE GENOMIC DNA]</scope>
    <source>
        <strain evidence="6 7">WP2</strain>
    </source>
</reference>
<protein>
    <submittedName>
        <fullName evidence="6">Transcriptional regulator, LysR family</fullName>
    </submittedName>
</protein>
<comment type="similarity">
    <text evidence="1">Belongs to the LysR transcriptional regulatory family.</text>
</comment>
<dbReference type="GO" id="GO:0043565">
    <property type="term" value="F:sequence-specific DNA binding"/>
    <property type="evidence" value="ECO:0007669"/>
    <property type="project" value="TreeGrafter"/>
</dbReference>
<dbReference type="Proteomes" id="UP000189545">
    <property type="component" value="Chromosome"/>
</dbReference>
<evidence type="ECO:0000259" key="5">
    <source>
        <dbReference type="PROSITE" id="PS50931"/>
    </source>
</evidence>
<proteinExistence type="inferred from homology"/>
<evidence type="ECO:0000313" key="6">
    <source>
        <dbReference type="EMBL" id="AQS35408.1"/>
    </source>
</evidence>
<evidence type="ECO:0000256" key="3">
    <source>
        <dbReference type="ARBA" id="ARBA00023125"/>
    </source>
</evidence>
<dbReference type="SUPFAM" id="SSF46785">
    <property type="entry name" value="Winged helix' DNA-binding domain"/>
    <property type="match status" value="1"/>
</dbReference>
<keyword evidence="7" id="KW-1185">Reference proteome</keyword>
<accession>A0A1S6HIT2</accession>
<dbReference type="InterPro" id="IPR036388">
    <property type="entry name" value="WH-like_DNA-bd_sf"/>
</dbReference>
<dbReference type="CDD" id="cd08422">
    <property type="entry name" value="PBP2_CrgA_like"/>
    <property type="match status" value="1"/>
</dbReference>
<dbReference type="GO" id="GO:0003700">
    <property type="term" value="F:DNA-binding transcription factor activity"/>
    <property type="evidence" value="ECO:0007669"/>
    <property type="project" value="InterPro"/>
</dbReference>
<dbReference type="RefSeq" id="WP_077750765.1">
    <property type="nucleotide sequence ID" value="NZ_CP014782.1"/>
</dbReference>
<name>A0A1S6HIT2_9GAMM</name>
<dbReference type="Gene3D" id="3.40.190.290">
    <property type="match status" value="1"/>
</dbReference>
<dbReference type="GO" id="GO:0006351">
    <property type="term" value="P:DNA-templated transcription"/>
    <property type="evidence" value="ECO:0007669"/>
    <property type="project" value="TreeGrafter"/>
</dbReference>
<dbReference type="EMBL" id="CP014782">
    <property type="protein sequence ID" value="AQS35408.1"/>
    <property type="molecule type" value="Genomic_DNA"/>
</dbReference>
<sequence>MDAGQLYRMLVFANVVEQGSLTAAAEELGISRSMVSQHLKKLELRCETQLLQRTTRKMGLTQDGQNFYHYCAELLQLAKQAELSTRPNDVELHGSIKVLAPICFGEHDLLKHLGAFHRLYPKIRISIQLEDRHMDLRENMIDIAIHADAHIDPQLDAIKLTQFDEYLVASPEYLEQHGSPLHPDMLQMHQWVLQAPNQLPKKYQIQNSYGDKFKLNISPFISCNSNLGVLKLIKQGLGIGILPSYLAQPQIASKHLVHILSDYHLQKGVVYATHPFNDVIPPKVKAFLDFIQERLKADKQQMLT</sequence>
<dbReference type="PROSITE" id="PS50931">
    <property type="entry name" value="HTH_LYSR"/>
    <property type="match status" value="1"/>
</dbReference>
<evidence type="ECO:0000256" key="2">
    <source>
        <dbReference type="ARBA" id="ARBA00023015"/>
    </source>
</evidence>
<dbReference type="STRING" id="225848.Sps_00188"/>
<keyword evidence="4" id="KW-0804">Transcription</keyword>